<dbReference type="InterPro" id="IPR019446">
    <property type="entry name" value="BMT5-like"/>
</dbReference>
<dbReference type="EMBL" id="JAEVFJ010000021">
    <property type="protein sequence ID" value="KAH8096958.1"/>
    <property type="molecule type" value="Genomic_DNA"/>
</dbReference>
<keyword evidence="4" id="KW-1185">Reference proteome</keyword>
<sequence length="717" mass="79236">MPKTRQNAKRSCGGLAPNLPLATSSSGTDTVGHDAGLNAPQCRKRSAATQGSSQNTDQRPSQPVKRAKVTTAVQSVRGVEGNSVQASGKLRQDAGITGPRRVVEGIVGTLRERGVTVLFKVDTTRLGRCRALKGRTFDNIVWNFPHGESIERDSADLVAWRQRTLVARHAEELERIADDYISFASLSRRTMVKPTLAAVNGSAYRGGTKIVLNCDIVVASEEAIDVRTIACEIATMTQTGKQRLIRRIGNTFNPVSPISIEFAPLLGEFVRRWKIHYHVPDRLQAGFLPPGLQRVLPWQWLRSRLLAMVTVFACSFIKSRSCALWYPLGSHGTILTRDEIIFRSWKARLSSVERDYNGTWARFGKYNEYGGVSTTRTVPVEPATQSGCPIVSPSDPQNTNAGTGNSDDEVPGLSVAEDTIMPSTSPNKPTPSVLNEANSKKKQSESGVTVAKDDDEEKNTELSASSEKTTSTPGLPALSSTHRSQTLATTVADPDTVAASSCEVVRAEDRPWFTDELVERLNKISTFTEIDTNTYYVTNMPSDITWGTSRTAYNSNTHILCRDNKPLTIWVHGELAAIAFRDEDGLLVSKPAIALAPFRDTDLAALKHITTTWSTTKSGQQEDDGRVWLGKWARKGQNNTSLPFAHLYDASGGPPVQALHDLVRPRRPQQMRREKAKFKTKWDKFDVRFGLEAIYRLREVTTSERKTLEEPDRVVTF</sequence>
<comment type="caution">
    <text evidence="3">The sequence shown here is derived from an EMBL/GenBank/DDBJ whole genome shotgun (WGS) entry which is preliminary data.</text>
</comment>
<dbReference type="Gene3D" id="3.90.226.10">
    <property type="entry name" value="2-enoyl-CoA Hydratase, Chain A, domain 1"/>
    <property type="match status" value="1"/>
</dbReference>
<dbReference type="GO" id="GO:0070042">
    <property type="term" value="F:rRNA (uridine-N3-)-methyltransferase activity"/>
    <property type="evidence" value="ECO:0007669"/>
    <property type="project" value="InterPro"/>
</dbReference>
<dbReference type="Pfam" id="PF00378">
    <property type="entry name" value="ECH_1"/>
    <property type="match status" value="1"/>
</dbReference>
<feature type="compositionally biased region" description="Polar residues" evidence="1">
    <location>
        <begin position="421"/>
        <end position="437"/>
    </location>
</feature>
<dbReference type="GO" id="GO:0070475">
    <property type="term" value="P:rRNA base methylation"/>
    <property type="evidence" value="ECO:0007669"/>
    <property type="project" value="InterPro"/>
</dbReference>
<evidence type="ECO:0000313" key="4">
    <source>
        <dbReference type="Proteomes" id="UP000813824"/>
    </source>
</evidence>
<protein>
    <recommendedName>
        <fullName evidence="2">25S rRNA (uridine-N(3))-methyltransferase BMT5-like domain-containing protein</fullName>
    </recommendedName>
</protein>
<dbReference type="AlphaFoldDB" id="A0A8K0ULG4"/>
<dbReference type="InterPro" id="IPR029045">
    <property type="entry name" value="ClpP/crotonase-like_dom_sf"/>
</dbReference>
<evidence type="ECO:0000259" key="2">
    <source>
        <dbReference type="Pfam" id="PF10354"/>
    </source>
</evidence>
<name>A0A8K0ULG4_9AGAR</name>
<feature type="compositionally biased region" description="Polar residues" evidence="1">
    <location>
        <begin position="394"/>
        <end position="405"/>
    </location>
</feature>
<feature type="region of interest" description="Disordered" evidence="1">
    <location>
        <begin position="378"/>
        <end position="492"/>
    </location>
</feature>
<dbReference type="Proteomes" id="UP000813824">
    <property type="component" value="Unassembled WGS sequence"/>
</dbReference>
<evidence type="ECO:0000313" key="3">
    <source>
        <dbReference type="EMBL" id="KAH8096958.1"/>
    </source>
</evidence>
<dbReference type="InterPro" id="IPR001753">
    <property type="entry name" value="Enoyl-CoA_hydra/iso"/>
</dbReference>
<proteinExistence type="predicted"/>
<dbReference type="SUPFAM" id="SSF52096">
    <property type="entry name" value="ClpP/crotonase"/>
    <property type="match status" value="1"/>
</dbReference>
<feature type="compositionally biased region" description="Polar residues" evidence="1">
    <location>
        <begin position="378"/>
        <end position="387"/>
    </location>
</feature>
<dbReference type="OrthoDB" id="273345at2759"/>
<accession>A0A8K0ULG4</accession>
<evidence type="ECO:0000256" key="1">
    <source>
        <dbReference type="SAM" id="MobiDB-lite"/>
    </source>
</evidence>
<organism evidence="3 4">
    <name type="scientific">Cristinia sonorae</name>
    <dbReference type="NCBI Taxonomy" id="1940300"/>
    <lineage>
        <taxon>Eukaryota</taxon>
        <taxon>Fungi</taxon>
        <taxon>Dikarya</taxon>
        <taxon>Basidiomycota</taxon>
        <taxon>Agaricomycotina</taxon>
        <taxon>Agaricomycetes</taxon>
        <taxon>Agaricomycetidae</taxon>
        <taxon>Agaricales</taxon>
        <taxon>Pleurotineae</taxon>
        <taxon>Stephanosporaceae</taxon>
        <taxon>Cristinia</taxon>
    </lineage>
</organism>
<reference evidence="3" key="1">
    <citation type="journal article" date="2021" name="New Phytol.">
        <title>Evolutionary innovations through gain and loss of genes in the ectomycorrhizal Boletales.</title>
        <authorList>
            <person name="Wu G."/>
            <person name="Miyauchi S."/>
            <person name="Morin E."/>
            <person name="Kuo A."/>
            <person name="Drula E."/>
            <person name="Varga T."/>
            <person name="Kohler A."/>
            <person name="Feng B."/>
            <person name="Cao Y."/>
            <person name="Lipzen A."/>
            <person name="Daum C."/>
            <person name="Hundley H."/>
            <person name="Pangilinan J."/>
            <person name="Johnson J."/>
            <person name="Barry K."/>
            <person name="LaButti K."/>
            <person name="Ng V."/>
            <person name="Ahrendt S."/>
            <person name="Min B."/>
            <person name="Choi I.G."/>
            <person name="Park H."/>
            <person name="Plett J.M."/>
            <person name="Magnuson J."/>
            <person name="Spatafora J.W."/>
            <person name="Nagy L.G."/>
            <person name="Henrissat B."/>
            <person name="Grigoriev I.V."/>
            <person name="Yang Z.L."/>
            <person name="Xu J."/>
            <person name="Martin F.M."/>
        </authorList>
    </citation>
    <scope>NUCLEOTIDE SEQUENCE</scope>
    <source>
        <strain evidence="3">KKN 215</strain>
    </source>
</reference>
<feature type="compositionally biased region" description="Polar residues" evidence="1">
    <location>
        <begin position="461"/>
        <end position="485"/>
    </location>
</feature>
<feature type="region of interest" description="Disordered" evidence="1">
    <location>
        <begin position="1"/>
        <end position="72"/>
    </location>
</feature>
<dbReference type="Pfam" id="PF10354">
    <property type="entry name" value="BMT5-like"/>
    <property type="match status" value="1"/>
</dbReference>
<feature type="domain" description="25S rRNA (uridine-N(3))-methyltransferase BMT5-like" evidence="2">
    <location>
        <begin position="104"/>
        <end position="169"/>
    </location>
</feature>
<gene>
    <name evidence="3" type="ORF">BXZ70DRAFT_908215</name>
</gene>
<feature type="compositionally biased region" description="Polar residues" evidence="1">
    <location>
        <begin position="47"/>
        <end position="61"/>
    </location>
</feature>